<dbReference type="SMART" id="SM00360">
    <property type="entry name" value="RRM"/>
    <property type="match status" value="2"/>
</dbReference>
<feature type="compositionally biased region" description="Basic and acidic residues" evidence="4">
    <location>
        <begin position="181"/>
        <end position="194"/>
    </location>
</feature>
<evidence type="ECO:0000256" key="2">
    <source>
        <dbReference type="ARBA" id="ARBA00022884"/>
    </source>
</evidence>
<dbReference type="Gene3D" id="3.30.70.330">
    <property type="match status" value="2"/>
</dbReference>
<dbReference type="GO" id="GO:0071013">
    <property type="term" value="C:catalytic step 2 spliceosome"/>
    <property type="evidence" value="ECO:0007669"/>
    <property type="project" value="TreeGrafter"/>
</dbReference>
<protein>
    <recommendedName>
        <fullName evidence="5">RRM domain-containing protein</fullName>
    </recommendedName>
</protein>
<dbReference type="Pfam" id="PF11715">
    <property type="entry name" value="Beta-prop_Nup120_160"/>
    <property type="match status" value="1"/>
</dbReference>
<dbReference type="InterPro" id="IPR035979">
    <property type="entry name" value="RBD_domain_sf"/>
</dbReference>
<feature type="domain" description="RRM" evidence="5">
    <location>
        <begin position="20"/>
        <end position="93"/>
    </location>
</feature>
<keyword evidence="1" id="KW-0677">Repeat</keyword>
<dbReference type="Pfam" id="PF23345">
    <property type="entry name" value="NUP160_helical"/>
    <property type="match status" value="1"/>
</dbReference>
<evidence type="ECO:0000256" key="3">
    <source>
        <dbReference type="PROSITE-ProRule" id="PRU00176"/>
    </source>
</evidence>
<evidence type="ECO:0000256" key="1">
    <source>
        <dbReference type="ARBA" id="ARBA00022737"/>
    </source>
</evidence>
<evidence type="ECO:0000256" key="4">
    <source>
        <dbReference type="SAM" id="MobiDB-lite"/>
    </source>
</evidence>
<reference evidence="6" key="1">
    <citation type="submission" date="2023-07" db="EMBL/GenBank/DDBJ databases">
        <title>Chromosome-level genome assembly of Artemia franciscana.</title>
        <authorList>
            <person name="Jo E."/>
        </authorList>
    </citation>
    <scope>NUCLEOTIDE SEQUENCE</scope>
    <source>
        <tissue evidence="6">Whole body</tissue>
    </source>
</reference>
<dbReference type="PANTHER" id="PTHR48026:SF14">
    <property type="entry name" value="HETEROGENEOUS NUCLEAR RIBONUCLEOPROTEIN A1"/>
    <property type="match status" value="1"/>
</dbReference>
<evidence type="ECO:0000259" key="5">
    <source>
        <dbReference type="PROSITE" id="PS50102"/>
    </source>
</evidence>
<dbReference type="GO" id="GO:0098687">
    <property type="term" value="C:chromosomal region"/>
    <property type="evidence" value="ECO:0007669"/>
    <property type="project" value="UniProtKB-ARBA"/>
</dbReference>
<evidence type="ECO:0000313" key="7">
    <source>
        <dbReference type="Proteomes" id="UP001187531"/>
    </source>
</evidence>
<accession>A0AA88IQG6</accession>
<feature type="region of interest" description="Disordered" evidence="4">
    <location>
        <begin position="181"/>
        <end position="233"/>
    </location>
</feature>
<proteinExistence type="predicted"/>
<dbReference type="FunFam" id="3.30.70.330:FF:000040">
    <property type="entry name" value="Heterogeneous nuclear ribonucleoprotein A2/B1"/>
    <property type="match status" value="1"/>
</dbReference>
<dbReference type="EMBL" id="JAVRJZ010000003">
    <property type="protein sequence ID" value="KAK2724847.1"/>
    <property type="molecule type" value="Genomic_DNA"/>
</dbReference>
<name>A0AA88IQG6_ARTSF</name>
<organism evidence="6 7">
    <name type="scientific">Artemia franciscana</name>
    <name type="common">Brine shrimp</name>
    <name type="synonym">Artemia sanfranciscana</name>
    <dbReference type="NCBI Taxonomy" id="6661"/>
    <lineage>
        <taxon>Eukaryota</taxon>
        <taxon>Metazoa</taxon>
        <taxon>Ecdysozoa</taxon>
        <taxon>Arthropoda</taxon>
        <taxon>Crustacea</taxon>
        <taxon>Branchiopoda</taxon>
        <taxon>Anostraca</taxon>
        <taxon>Artemiidae</taxon>
        <taxon>Artemia</taxon>
    </lineage>
</organism>
<dbReference type="InterPro" id="IPR000504">
    <property type="entry name" value="RRM_dom"/>
</dbReference>
<feature type="compositionally biased region" description="Gly residues" evidence="4">
    <location>
        <begin position="218"/>
        <end position="233"/>
    </location>
</feature>
<dbReference type="GO" id="GO:0003730">
    <property type="term" value="F:mRNA 3'-UTR binding"/>
    <property type="evidence" value="ECO:0007669"/>
    <property type="project" value="TreeGrafter"/>
</dbReference>
<dbReference type="Pfam" id="PF00076">
    <property type="entry name" value="RRM_1"/>
    <property type="match status" value="2"/>
</dbReference>
<sequence>MKYERFRGDVWMDRESEKFRKLFIRGLDYKTTEATLKSHFEQWGEIVDVAVMRDPKSSGGFGFVTYSKAAMVDAAQDDRPHKIDGREVEAKRIDPRKLIDKPEAGDTVKKVFIGGLNKDVEDKDLRDYFEKYGTITDAAVGKTDISGIYCGFVEFDDYDPVDKIILEGNHYLKNREVNVFTKREKADQKQKQERSTTGGRGDWDGPRANEKPGWNQGSAGGCGYDQGSAGSSGVGYGRGAPAPETTEMVELGEGANHEVSIMVEEALDKAATSEETVPGAQRNWWTNITEVATALKPQNCCPCCPIQPNSHPWPTRSVAIIDEEFTVEVYELSDLKKKYDLTVAQLSLLQLMERQALNPNVPSSAQETIAQLVNMKSYELAISVARRELSPRIVAGAAGLSSPAEPYLLIIHVYYSPFIVQLGINLTTFIQVFLIIVSSLDLDKSLHARVRTYNICTCNAPRHADSYLSPLEDAYFTIALGSSAQLIKLRKVGQVPVFCELSYGSLAGRIWGGLMPGALSELSSGLLVGSIWGENVHKMASWVDPEDMNNLIVSLSLHDSKEFQVYEIAYIGGKNLVNFSCGVSDLFALFEENGRHEVAHVSLVSGNAVWVQDDVWQQRVTYLAIDQLDPLEVYLSDILKPYNYSEESIFRALTDFNLKYRLDIVKGTMKEMVVEVIQNRFNQLLEVNLEADVVDVWREFRELCISNESNITWPLSIFSSIDSGLILLLRRNAVGVMRRKDDLEVLFSLEAISEFGNLEVAEVQAVFEVKLLLNDIRQFLADRHNSFFQELLEGRTEPFEVAAEVTNRLHGEHGMVTTVTSRFLSKISSINTGFQVIAQLLTPSIDDDTGCVPNQKLVSSFSQSLAERCFSQMTEFCYELCRDLLVLIEVLNMRHKFVGLQSRDEIAINATIKAAFSQHTLAFWLMKWLCETPSSNLQAMVKHIHAKKLPLVKEVAEIYNFSGTENSKNLTDLYLMSYGSKMAALNIRREIP</sequence>
<dbReference type="InterPro" id="IPR059141">
    <property type="entry name" value="Beta-prop_Nup120_160"/>
</dbReference>
<feature type="domain" description="RRM" evidence="5">
    <location>
        <begin position="109"/>
        <end position="184"/>
    </location>
</feature>
<dbReference type="PANTHER" id="PTHR48026">
    <property type="entry name" value="HOMOLOGOUS TO DROSOPHILA SQD (SQUID) PROTEIN"/>
    <property type="match status" value="1"/>
</dbReference>
<dbReference type="Proteomes" id="UP001187531">
    <property type="component" value="Unassembled WGS sequence"/>
</dbReference>
<keyword evidence="2 3" id="KW-0694">RNA-binding</keyword>
<comment type="caution">
    <text evidence="6">The sequence shown here is derived from an EMBL/GenBank/DDBJ whole genome shotgun (WGS) entry which is preliminary data.</text>
</comment>
<keyword evidence="7" id="KW-1185">Reference proteome</keyword>
<dbReference type="InterPro" id="IPR056547">
    <property type="entry name" value="NUP160_helical"/>
</dbReference>
<evidence type="ECO:0000313" key="6">
    <source>
        <dbReference type="EMBL" id="KAK2724847.1"/>
    </source>
</evidence>
<dbReference type="GO" id="GO:0000398">
    <property type="term" value="P:mRNA splicing, via spliceosome"/>
    <property type="evidence" value="ECO:0007669"/>
    <property type="project" value="TreeGrafter"/>
</dbReference>
<feature type="compositionally biased region" description="Basic and acidic residues" evidence="4">
    <location>
        <begin position="201"/>
        <end position="210"/>
    </location>
</feature>
<dbReference type="InterPro" id="IPR012677">
    <property type="entry name" value="Nucleotide-bd_a/b_plait_sf"/>
</dbReference>
<dbReference type="AlphaFoldDB" id="A0AA88IQG6"/>
<dbReference type="SUPFAM" id="SSF54928">
    <property type="entry name" value="RNA-binding domain, RBD"/>
    <property type="match status" value="1"/>
</dbReference>
<dbReference type="PROSITE" id="PS50102">
    <property type="entry name" value="RRM"/>
    <property type="match status" value="2"/>
</dbReference>
<gene>
    <name evidence="6" type="ORF">QYM36_001348</name>
</gene>